<evidence type="ECO:0000313" key="1">
    <source>
        <dbReference type="EMBL" id="MCI51389.1"/>
    </source>
</evidence>
<evidence type="ECO:0000313" key="2">
    <source>
        <dbReference type="Proteomes" id="UP000265520"/>
    </source>
</evidence>
<keyword evidence="2" id="KW-1185">Reference proteome</keyword>
<feature type="non-terminal residue" evidence="1">
    <location>
        <position position="41"/>
    </location>
</feature>
<protein>
    <submittedName>
        <fullName evidence="1">Uncharacterized protein</fullName>
    </submittedName>
</protein>
<proteinExistence type="predicted"/>
<dbReference type="AlphaFoldDB" id="A0A392SRS0"/>
<organism evidence="1 2">
    <name type="scientific">Trifolium medium</name>
    <dbReference type="NCBI Taxonomy" id="97028"/>
    <lineage>
        <taxon>Eukaryota</taxon>
        <taxon>Viridiplantae</taxon>
        <taxon>Streptophyta</taxon>
        <taxon>Embryophyta</taxon>
        <taxon>Tracheophyta</taxon>
        <taxon>Spermatophyta</taxon>
        <taxon>Magnoliopsida</taxon>
        <taxon>eudicotyledons</taxon>
        <taxon>Gunneridae</taxon>
        <taxon>Pentapetalae</taxon>
        <taxon>rosids</taxon>
        <taxon>fabids</taxon>
        <taxon>Fabales</taxon>
        <taxon>Fabaceae</taxon>
        <taxon>Papilionoideae</taxon>
        <taxon>50 kb inversion clade</taxon>
        <taxon>NPAAA clade</taxon>
        <taxon>Hologalegina</taxon>
        <taxon>IRL clade</taxon>
        <taxon>Trifolieae</taxon>
        <taxon>Trifolium</taxon>
    </lineage>
</organism>
<comment type="caution">
    <text evidence="1">The sequence shown here is derived from an EMBL/GenBank/DDBJ whole genome shotgun (WGS) entry which is preliminary data.</text>
</comment>
<reference evidence="1 2" key="1">
    <citation type="journal article" date="2018" name="Front. Plant Sci.">
        <title>Red Clover (Trifolium pratense) and Zigzag Clover (T. medium) - A Picture of Genomic Similarities and Differences.</title>
        <authorList>
            <person name="Dluhosova J."/>
            <person name="Istvanek J."/>
            <person name="Nedelnik J."/>
            <person name="Repkova J."/>
        </authorList>
    </citation>
    <scope>NUCLEOTIDE SEQUENCE [LARGE SCALE GENOMIC DNA]</scope>
    <source>
        <strain evidence="2">cv. 10/8</strain>
        <tissue evidence="1">Leaf</tissue>
    </source>
</reference>
<dbReference type="EMBL" id="LXQA010431017">
    <property type="protein sequence ID" value="MCI51389.1"/>
    <property type="molecule type" value="Genomic_DNA"/>
</dbReference>
<accession>A0A392SRS0</accession>
<sequence>MKMAKYPAHMVPTDKVYWTKPPPNSVKCNMNCALFANNSIA</sequence>
<dbReference type="Proteomes" id="UP000265520">
    <property type="component" value="Unassembled WGS sequence"/>
</dbReference>
<name>A0A392SRS0_9FABA</name>